<sequence>MWTGRHSLTGAVRGGHGSEVWGGGGSGAPKAGSGHPSLGSGAAVGGCGSAGPARARRRRTTAARWRLSVAHPGAEAADAWGGSGVAGPCAEAAGAWGNGGVVSPCADAARQRPLNAAATPPLTRSPRPAGGSPRRSDRGSPVREQPLGSVGRLPRQPGLGGGLASVAEQPGCQRGGQVKYGGRTMGAPVRSGSATGGQMAVQRELAAVCRLSCYQSAPSSFLELIFFFAGSWIEAAARQRGKLRLPKQCHLVPDSPSAKTSEAAGGWWNGGVLRQLSGTVVQWSRPTEGHRCGPKRKPSLVIHWTGGGYAFGRRNLIGALSRPSGVRLHLAGVKWDPSRSWGTVGPTKTNKIYIFKLAQCNKKIFTWQREPLTCRVPWTRGYPKHSGHAGTRLGCLDSRGPRQGHEHTLSTGLSWETRTRCVANSTKVVFDCVGWNLGTLP</sequence>
<dbReference type="Gramene" id="ORUFI05G24240.1">
    <property type="protein sequence ID" value="ORUFI05G24240.1"/>
    <property type="gene ID" value="ORUFI05G24240"/>
</dbReference>
<evidence type="ECO:0000256" key="1">
    <source>
        <dbReference type="SAM" id="MobiDB-lite"/>
    </source>
</evidence>
<evidence type="ECO:0000313" key="2">
    <source>
        <dbReference type="EnsemblPlants" id="ORUFI05G24240.1"/>
    </source>
</evidence>
<dbReference type="OMA" id="TRCVANS"/>
<feature type="compositionally biased region" description="Low complexity" evidence="1">
    <location>
        <begin position="28"/>
        <end position="41"/>
    </location>
</feature>
<feature type="compositionally biased region" description="Low complexity" evidence="1">
    <location>
        <begin position="124"/>
        <end position="133"/>
    </location>
</feature>
<feature type="region of interest" description="Disordered" evidence="1">
    <location>
        <begin position="114"/>
        <end position="195"/>
    </location>
</feature>
<evidence type="ECO:0000313" key="3">
    <source>
        <dbReference type="Proteomes" id="UP000008022"/>
    </source>
</evidence>
<dbReference type="Proteomes" id="UP000008022">
    <property type="component" value="Unassembled WGS sequence"/>
</dbReference>
<dbReference type="HOGENOM" id="CLU_581899_0_0_1"/>
<feature type="compositionally biased region" description="Gly residues" evidence="1">
    <location>
        <begin position="12"/>
        <end position="27"/>
    </location>
</feature>
<accession>A0A0E0PPZ7</accession>
<dbReference type="AlphaFoldDB" id="A0A0E0PPZ7"/>
<reference evidence="2" key="2">
    <citation type="submission" date="2015-06" db="UniProtKB">
        <authorList>
            <consortium name="EnsemblPlants"/>
        </authorList>
    </citation>
    <scope>IDENTIFICATION</scope>
</reference>
<organism evidence="2 3">
    <name type="scientific">Oryza rufipogon</name>
    <name type="common">Brownbeard rice</name>
    <name type="synonym">Asian wild rice</name>
    <dbReference type="NCBI Taxonomy" id="4529"/>
    <lineage>
        <taxon>Eukaryota</taxon>
        <taxon>Viridiplantae</taxon>
        <taxon>Streptophyta</taxon>
        <taxon>Embryophyta</taxon>
        <taxon>Tracheophyta</taxon>
        <taxon>Spermatophyta</taxon>
        <taxon>Magnoliopsida</taxon>
        <taxon>Liliopsida</taxon>
        <taxon>Poales</taxon>
        <taxon>Poaceae</taxon>
        <taxon>BOP clade</taxon>
        <taxon>Oryzoideae</taxon>
        <taxon>Oryzeae</taxon>
        <taxon>Oryzinae</taxon>
        <taxon>Oryza</taxon>
    </lineage>
</organism>
<protein>
    <submittedName>
        <fullName evidence="2">Uncharacterized protein</fullName>
    </submittedName>
</protein>
<proteinExistence type="predicted"/>
<dbReference type="EnsemblPlants" id="ORUFI05G24240.1">
    <property type="protein sequence ID" value="ORUFI05G24240.1"/>
    <property type="gene ID" value="ORUFI05G24240"/>
</dbReference>
<name>A0A0E0PPZ7_ORYRU</name>
<feature type="region of interest" description="Disordered" evidence="1">
    <location>
        <begin position="1"/>
        <end position="61"/>
    </location>
</feature>
<keyword evidence="3" id="KW-1185">Reference proteome</keyword>
<reference evidence="3" key="1">
    <citation type="submission" date="2013-06" db="EMBL/GenBank/DDBJ databases">
        <authorList>
            <person name="Zhao Q."/>
        </authorList>
    </citation>
    <scope>NUCLEOTIDE SEQUENCE</scope>
    <source>
        <strain evidence="3">cv. W1943</strain>
    </source>
</reference>